<protein>
    <submittedName>
        <fullName evidence="2">Stage III sporulation protein AF</fullName>
    </submittedName>
</protein>
<dbReference type="AlphaFoldDB" id="A0A0P8WB15"/>
<gene>
    <name evidence="2" type="ORF">OXPF_13960</name>
</gene>
<feature type="transmembrane region" description="Helical" evidence="1">
    <location>
        <begin position="12"/>
        <end position="28"/>
    </location>
</feature>
<dbReference type="NCBIfam" id="TIGR02896">
    <property type="entry name" value="spore_III_AF"/>
    <property type="match status" value="1"/>
</dbReference>
<evidence type="ECO:0000313" key="2">
    <source>
        <dbReference type="EMBL" id="KPU44918.1"/>
    </source>
</evidence>
<keyword evidence="3" id="KW-1185">Reference proteome</keyword>
<reference evidence="2 3" key="1">
    <citation type="submission" date="2015-09" db="EMBL/GenBank/DDBJ databases">
        <title>Genome sequence of Oxobacter pfennigii DSM 3222.</title>
        <authorList>
            <person name="Poehlein A."/>
            <person name="Bengelsdorf F.R."/>
            <person name="Schiel-Bengelsdorf B."/>
            <person name="Duerre P."/>
            <person name="Daniel R."/>
        </authorList>
    </citation>
    <scope>NUCLEOTIDE SEQUENCE [LARGE SCALE GENOMIC DNA]</scope>
    <source>
        <strain evidence="2 3">DSM 3222</strain>
    </source>
</reference>
<keyword evidence="1" id="KW-1133">Transmembrane helix</keyword>
<dbReference type="InterPro" id="IPR014245">
    <property type="entry name" value="Spore_III_AF"/>
</dbReference>
<dbReference type="RefSeq" id="WP_152967719.1">
    <property type="nucleotide sequence ID" value="NZ_LKET01000028.1"/>
</dbReference>
<name>A0A0P8WB15_9CLOT</name>
<evidence type="ECO:0000313" key="3">
    <source>
        <dbReference type="Proteomes" id="UP000050326"/>
    </source>
</evidence>
<proteinExistence type="predicted"/>
<organism evidence="2 3">
    <name type="scientific">Oxobacter pfennigii</name>
    <dbReference type="NCBI Taxonomy" id="36849"/>
    <lineage>
        <taxon>Bacteria</taxon>
        <taxon>Bacillati</taxon>
        <taxon>Bacillota</taxon>
        <taxon>Clostridia</taxon>
        <taxon>Eubacteriales</taxon>
        <taxon>Clostridiaceae</taxon>
        <taxon>Oxobacter</taxon>
    </lineage>
</organism>
<evidence type="ECO:0000256" key="1">
    <source>
        <dbReference type="SAM" id="Phobius"/>
    </source>
</evidence>
<dbReference type="STRING" id="36849.OXPF_13960"/>
<comment type="caution">
    <text evidence="2">The sequence shown here is derived from an EMBL/GenBank/DDBJ whole genome shotgun (WGS) entry which is preliminary data.</text>
</comment>
<dbReference type="OrthoDB" id="1738919at2"/>
<keyword evidence="1" id="KW-0472">Membrane</keyword>
<dbReference type="Proteomes" id="UP000050326">
    <property type="component" value="Unassembled WGS sequence"/>
</dbReference>
<accession>A0A0P8WB15</accession>
<keyword evidence="1" id="KW-0812">Transmembrane</keyword>
<sequence>MIIIEELKKYIYTIVVVMIFVSFIEILLPNSSMKKYSKMILGLMVMTVILHPVLSFLSSDYNLTSYSFKFQNQLDSLSIKNQSYDYSDKQAQSVTKLYKENLETQMKQQIKSIMGDKDIGVKVEIIEDIKAEDYGQITKVILNVENTIKTVEKINIGSNEDKTTIQNNTAPSYENLKERVSSMYGIEEDKIIIIEG</sequence>
<feature type="transmembrane region" description="Helical" evidence="1">
    <location>
        <begin position="40"/>
        <end position="58"/>
    </location>
</feature>
<dbReference type="EMBL" id="LKET01000028">
    <property type="protein sequence ID" value="KPU44918.1"/>
    <property type="molecule type" value="Genomic_DNA"/>
</dbReference>
<dbReference type="Pfam" id="PF09581">
    <property type="entry name" value="Spore_III_AF"/>
    <property type="match status" value="1"/>
</dbReference>